<dbReference type="PANTHER" id="PTHR23416">
    <property type="entry name" value="SIALIC ACID SYNTHASE-RELATED"/>
    <property type="match status" value="1"/>
</dbReference>
<reference evidence="1" key="1">
    <citation type="journal article" date="2021" name="Nat. Commun.">
        <title>Genetic determinants of endophytism in the Arabidopsis root mycobiome.</title>
        <authorList>
            <person name="Mesny F."/>
            <person name="Miyauchi S."/>
            <person name="Thiergart T."/>
            <person name="Pickel B."/>
            <person name="Atanasova L."/>
            <person name="Karlsson M."/>
            <person name="Huettel B."/>
            <person name="Barry K.W."/>
            <person name="Haridas S."/>
            <person name="Chen C."/>
            <person name="Bauer D."/>
            <person name="Andreopoulos W."/>
            <person name="Pangilinan J."/>
            <person name="LaButti K."/>
            <person name="Riley R."/>
            <person name="Lipzen A."/>
            <person name="Clum A."/>
            <person name="Drula E."/>
            <person name="Henrissat B."/>
            <person name="Kohler A."/>
            <person name="Grigoriev I.V."/>
            <person name="Martin F.M."/>
            <person name="Hacquard S."/>
        </authorList>
    </citation>
    <scope>NUCLEOTIDE SEQUENCE</scope>
    <source>
        <strain evidence="1">MPI-SDFR-AT-0117</strain>
    </source>
</reference>
<dbReference type="Gene3D" id="2.160.10.10">
    <property type="entry name" value="Hexapeptide repeat proteins"/>
    <property type="match status" value="1"/>
</dbReference>
<dbReference type="Proteomes" id="UP000770015">
    <property type="component" value="Unassembled WGS sequence"/>
</dbReference>
<evidence type="ECO:0000313" key="2">
    <source>
        <dbReference type="Proteomes" id="UP000770015"/>
    </source>
</evidence>
<proteinExistence type="predicted"/>
<dbReference type="PANTHER" id="PTHR23416:SF54">
    <property type="entry name" value="ACETYLTRANSFERASE, CYSE_LACA_LPXA_NODL FAMILY (AFU_ORTHOLOGUE AFUA_2G08430)-RELATED"/>
    <property type="match status" value="1"/>
</dbReference>
<dbReference type="InterPro" id="IPR001451">
    <property type="entry name" value="Hexapep"/>
</dbReference>
<dbReference type="InterPro" id="IPR051159">
    <property type="entry name" value="Hexapeptide_acetyltransf"/>
</dbReference>
<protein>
    <submittedName>
        <fullName evidence="1">Trimeric LpxA-like protein</fullName>
    </submittedName>
</protein>
<keyword evidence="2" id="KW-1185">Reference proteome</keyword>
<evidence type="ECO:0000313" key="1">
    <source>
        <dbReference type="EMBL" id="KAH6667066.1"/>
    </source>
</evidence>
<name>A0A9P8V2N1_9PEZI</name>
<dbReference type="OrthoDB" id="25818at2759"/>
<gene>
    <name evidence="1" type="ORF">F5X68DRAFT_249666</name>
</gene>
<dbReference type="Pfam" id="PF14602">
    <property type="entry name" value="Hexapep_2"/>
    <property type="match status" value="1"/>
</dbReference>
<sequence length="215" mass="22945">MAVTEKNTEKNEGLYFPLAHRTESASPEQRVKLWLELCPSSKVDLPKGTLSLTTAEAAFTNPTARPVAPFVKPPLTLDYGLRVYVAPTTFINRNCVILDTPVADVRIGENCNLGPDVSIFSVSHPHVAGPDGKRQSCGKPVIIEDGVWICGNVTILPGVTIGCGATVAAGAVVTKNVPPMTIVAGNPARVVREIDPSEGWTRPMAAETLEECMDL</sequence>
<organism evidence="1 2">
    <name type="scientific">Plectosphaerella plurivora</name>
    <dbReference type="NCBI Taxonomy" id="936078"/>
    <lineage>
        <taxon>Eukaryota</taxon>
        <taxon>Fungi</taxon>
        <taxon>Dikarya</taxon>
        <taxon>Ascomycota</taxon>
        <taxon>Pezizomycotina</taxon>
        <taxon>Sordariomycetes</taxon>
        <taxon>Hypocreomycetidae</taxon>
        <taxon>Glomerellales</taxon>
        <taxon>Plectosphaerellaceae</taxon>
        <taxon>Plectosphaerella</taxon>
    </lineage>
</organism>
<accession>A0A9P8V2N1</accession>
<dbReference type="SUPFAM" id="SSF51161">
    <property type="entry name" value="Trimeric LpxA-like enzymes"/>
    <property type="match status" value="1"/>
</dbReference>
<dbReference type="Pfam" id="PF00132">
    <property type="entry name" value="Hexapep"/>
    <property type="match status" value="1"/>
</dbReference>
<dbReference type="GO" id="GO:0008374">
    <property type="term" value="F:O-acyltransferase activity"/>
    <property type="evidence" value="ECO:0007669"/>
    <property type="project" value="TreeGrafter"/>
</dbReference>
<dbReference type="EMBL" id="JAGSXJ010000035">
    <property type="protein sequence ID" value="KAH6667066.1"/>
    <property type="molecule type" value="Genomic_DNA"/>
</dbReference>
<dbReference type="AlphaFoldDB" id="A0A9P8V2N1"/>
<dbReference type="InterPro" id="IPR011004">
    <property type="entry name" value="Trimer_LpxA-like_sf"/>
</dbReference>
<comment type="caution">
    <text evidence="1">The sequence shown here is derived from an EMBL/GenBank/DDBJ whole genome shotgun (WGS) entry which is preliminary data.</text>
</comment>